<reference evidence="2" key="1">
    <citation type="submission" date="2020-11" db="EMBL/GenBank/DDBJ databases">
        <authorList>
            <person name="Tran Van P."/>
        </authorList>
    </citation>
    <scope>NUCLEOTIDE SEQUENCE</scope>
</reference>
<protein>
    <submittedName>
        <fullName evidence="2">Uncharacterized protein</fullName>
    </submittedName>
</protein>
<feature type="region of interest" description="Disordered" evidence="1">
    <location>
        <begin position="68"/>
        <end position="104"/>
    </location>
</feature>
<accession>A0A7R9BXA4</accession>
<keyword evidence="3" id="KW-1185">Reference proteome</keyword>
<organism evidence="2">
    <name type="scientific">Notodromas monacha</name>
    <dbReference type="NCBI Taxonomy" id="399045"/>
    <lineage>
        <taxon>Eukaryota</taxon>
        <taxon>Metazoa</taxon>
        <taxon>Ecdysozoa</taxon>
        <taxon>Arthropoda</taxon>
        <taxon>Crustacea</taxon>
        <taxon>Oligostraca</taxon>
        <taxon>Ostracoda</taxon>
        <taxon>Podocopa</taxon>
        <taxon>Podocopida</taxon>
        <taxon>Cypridocopina</taxon>
        <taxon>Cypridoidea</taxon>
        <taxon>Cyprididae</taxon>
        <taxon>Notodromas</taxon>
    </lineage>
</organism>
<proteinExistence type="predicted"/>
<dbReference type="EMBL" id="OA885581">
    <property type="protein sequence ID" value="CAD7282165.1"/>
    <property type="molecule type" value="Genomic_DNA"/>
</dbReference>
<dbReference type="Proteomes" id="UP000678499">
    <property type="component" value="Unassembled WGS sequence"/>
</dbReference>
<name>A0A7R9BXA4_9CRUS</name>
<dbReference type="AlphaFoldDB" id="A0A7R9BXA4"/>
<sequence>MDLLASGLPEKESVDYEPSGMILSPYGGGTRPWNNACGKQQTDDGRMEVIGLTTYQLFEHLENRRFNSPPTRVEARGFAPTGSLSACAPVTPADGARLDTGREG</sequence>
<evidence type="ECO:0000313" key="3">
    <source>
        <dbReference type="Proteomes" id="UP000678499"/>
    </source>
</evidence>
<evidence type="ECO:0000256" key="1">
    <source>
        <dbReference type="SAM" id="MobiDB-lite"/>
    </source>
</evidence>
<gene>
    <name evidence="2" type="ORF">NMOB1V02_LOCUS9795</name>
</gene>
<evidence type="ECO:0000313" key="2">
    <source>
        <dbReference type="EMBL" id="CAD7282165.1"/>
    </source>
</evidence>
<feature type="region of interest" description="Disordered" evidence="1">
    <location>
        <begin position="1"/>
        <end position="34"/>
    </location>
</feature>
<dbReference type="EMBL" id="CAJPEX010003544">
    <property type="protein sequence ID" value="CAG0922317.1"/>
    <property type="molecule type" value="Genomic_DNA"/>
</dbReference>